<evidence type="ECO:0000313" key="3">
    <source>
        <dbReference type="EMBL" id="AFS80025.1"/>
    </source>
</evidence>
<organism evidence="3 4">
    <name type="scientific">Candidatus Nitrosopumilus koreensis AR1</name>
    <dbReference type="NCBI Taxonomy" id="1229908"/>
    <lineage>
        <taxon>Archaea</taxon>
        <taxon>Nitrososphaerota</taxon>
        <taxon>Nitrososphaeria</taxon>
        <taxon>Nitrosopumilales</taxon>
        <taxon>Nitrosopumilaceae</taxon>
        <taxon>Nitrosopumilus</taxon>
    </lineage>
</organism>
<dbReference type="InterPro" id="IPR036477">
    <property type="entry name" value="Formyl_transf_N_sf"/>
</dbReference>
<dbReference type="PANTHER" id="PTHR11138:SF5">
    <property type="entry name" value="METHIONYL-TRNA FORMYLTRANSFERASE, MITOCHONDRIAL"/>
    <property type="match status" value="1"/>
</dbReference>
<dbReference type="EMBL" id="CP003842">
    <property type="protein sequence ID" value="AFS80025.1"/>
    <property type="molecule type" value="Genomic_DNA"/>
</dbReference>
<dbReference type="Gene3D" id="3.40.50.170">
    <property type="entry name" value="Formyl transferase, N-terminal domain"/>
    <property type="match status" value="1"/>
</dbReference>
<dbReference type="Gene3D" id="3.10.25.20">
    <property type="match status" value="1"/>
</dbReference>
<evidence type="ECO:0000313" key="4">
    <source>
        <dbReference type="Proteomes" id="UP000006101"/>
    </source>
</evidence>
<keyword evidence="3" id="KW-0808">Transferase</keyword>
<name>K0B545_9ARCH</name>
<dbReference type="InterPro" id="IPR011034">
    <property type="entry name" value="Formyl_transferase-like_C_sf"/>
</dbReference>
<proteinExistence type="predicted"/>
<gene>
    <name evidence="3" type="ORF">NKOR_00515</name>
</gene>
<accession>K0B545</accession>
<dbReference type="KEGG" id="nkr:NKOR_00515"/>
<reference evidence="3 4" key="1">
    <citation type="journal article" date="2012" name="J. Bacteriol.">
        <title>Draft Genome Sequence of an Ammonia-Oxidizing Archaeon, "Candidatus Nitrosopumilus koreensis" AR1, from Marine Sediment.</title>
        <authorList>
            <person name="Park S.J."/>
            <person name="Kim J.G."/>
            <person name="Jung M.Y."/>
            <person name="Kim S.J."/>
            <person name="Cha I.T."/>
            <person name="Kwon K."/>
            <person name="Lee J.H."/>
            <person name="Rhee S.K."/>
        </authorList>
    </citation>
    <scope>NUCLEOTIDE SEQUENCE [LARGE SCALE GENOMIC DNA]</scope>
    <source>
        <strain evidence="3 4">AR1</strain>
    </source>
</reference>
<dbReference type="InterPro" id="IPR002376">
    <property type="entry name" value="Formyl_transf_N"/>
</dbReference>
<dbReference type="SUPFAM" id="SSF53328">
    <property type="entry name" value="Formyltransferase"/>
    <property type="match status" value="1"/>
</dbReference>
<protein>
    <submittedName>
        <fullName evidence="3">Methionyl-tRNA formyltransferase</fullName>
    </submittedName>
</protein>
<evidence type="ECO:0000259" key="1">
    <source>
        <dbReference type="Pfam" id="PF00551"/>
    </source>
</evidence>
<dbReference type="InterPro" id="IPR049355">
    <property type="entry name" value="Formyl_trans-like_C"/>
</dbReference>
<dbReference type="GO" id="GO:0004479">
    <property type="term" value="F:methionyl-tRNA formyltransferase activity"/>
    <property type="evidence" value="ECO:0007669"/>
    <property type="project" value="TreeGrafter"/>
</dbReference>
<dbReference type="PATRIC" id="fig|1229908.8.peg.107"/>
<evidence type="ECO:0000259" key="2">
    <source>
        <dbReference type="Pfam" id="PF21553"/>
    </source>
</evidence>
<keyword evidence="4" id="KW-1185">Reference proteome</keyword>
<dbReference type="Pfam" id="PF21553">
    <property type="entry name" value="Formyl_trans_C_2"/>
    <property type="match status" value="1"/>
</dbReference>
<dbReference type="AlphaFoldDB" id="K0B545"/>
<dbReference type="GO" id="GO:0005829">
    <property type="term" value="C:cytosol"/>
    <property type="evidence" value="ECO:0007669"/>
    <property type="project" value="TreeGrafter"/>
</dbReference>
<dbReference type="HOGENOM" id="CLU_105782_0_0_2"/>
<feature type="domain" description="Methionyl-tRNA formyltransferase-like C-terminal" evidence="2">
    <location>
        <begin position="162"/>
        <end position="210"/>
    </location>
</feature>
<sequence length="219" mass="25779">MIFLFCAYRDWALELYTKLSKKYKMKLISSPKDLTLKNVKKINPTMIFFPDWSWIVPKTIIQNYPCVCFHESDLPKFRGGSPIQNQIINGIVKTKTTAFFMDEGLDTGNIIMKKDLSLKGSIQDIFQRMISNDYDMIIKIIKGKYKIKKQNGKPTVYKRRKPEDSELKHLNHSTQYLYNFIRMLEDPYPNAFIKLGTKKIIFKSVKQNKDKLEFRGVIE</sequence>
<dbReference type="Pfam" id="PF00551">
    <property type="entry name" value="Formyl_trans_N"/>
    <property type="match status" value="1"/>
</dbReference>
<dbReference type="Proteomes" id="UP000006101">
    <property type="component" value="Chromosome"/>
</dbReference>
<feature type="domain" description="Formyl transferase N-terminal" evidence="1">
    <location>
        <begin position="35"/>
        <end position="118"/>
    </location>
</feature>
<dbReference type="STRING" id="1229908.NKOR_00515"/>
<dbReference type="PANTHER" id="PTHR11138">
    <property type="entry name" value="METHIONYL-TRNA FORMYLTRANSFERASE"/>
    <property type="match status" value="1"/>
</dbReference>
<dbReference type="SUPFAM" id="SSF50486">
    <property type="entry name" value="FMT C-terminal domain-like"/>
    <property type="match status" value="1"/>
</dbReference>